<dbReference type="Gene3D" id="3.40.50.300">
    <property type="entry name" value="P-loop containing nucleotide triphosphate hydrolases"/>
    <property type="match status" value="1"/>
</dbReference>
<dbReference type="GO" id="GO:0016887">
    <property type="term" value="F:ATP hydrolysis activity"/>
    <property type="evidence" value="ECO:0007669"/>
    <property type="project" value="InterPro"/>
</dbReference>
<dbReference type="GO" id="GO:0016020">
    <property type="term" value="C:membrane"/>
    <property type="evidence" value="ECO:0007669"/>
    <property type="project" value="InterPro"/>
</dbReference>
<dbReference type="InterPro" id="IPR026082">
    <property type="entry name" value="ABCA"/>
</dbReference>
<dbReference type="SUPFAM" id="SSF52540">
    <property type="entry name" value="P-loop containing nucleoside triphosphate hydrolases"/>
    <property type="match status" value="1"/>
</dbReference>
<dbReference type="EMBL" id="BLQM01000125">
    <property type="protein sequence ID" value="GMH66822.1"/>
    <property type="molecule type" value="Genomic_DNA"/>
</dbReference>
<reference evidence="3" key="1">
    <citation type="journal article" date="2023" name="Commun. Biol.">
        <title>Genome analysis of Parmales, the sister group of diatoms, reveals the evolutionary specialization of diatoms from phago-mixotrophs to photoautotrophs.</title>
        <authorList>
            <person name="Ban H."/>
            <person name="Sato S."/>
            <person name="Yoshikawa S."/>
            <person name="Yamada K."/>
            <person name="Nakamura Y."/>
            <person name="Ichinomiya M."/>
            <person name="Sato N."/>
            <person name="Blanc-Mathieu R."/>
            <person name="Endo H."/>
            <person name="Kuwata A."/>
            <person name="Ogata H."/>
        </authorList>
    </citation>
    <scope>NUCLEOTIDE SEQUENCE [LARGE SCALE GENOMIC DNA]</scope>
</reference>
<dbReference type="GO" id="GO:0140359">
    <property type="term" value="F:ABC-type transporter activity"/>
    <property type="evidence" value="ECO:0007669"/>
    <property type="project" value="InterPro"/>
</dbReference>
<name>A0A9W7A6T5_9STRA</name>
<dbReference type="PANTHER" id="PTHR19229">
    <property type="entry name" value="ATP-BINDING CASSETTE TRANSPORTER SUBFAMILY A ABCA"/>
    <property type="match status" value="1"/>
</dbReference>
<dbReference type="Pfam" id="PF00005">
    <property type="entry name" value="ABC_tran"/>
    <property type="match status" value="1"/>
</dbReference>
<dbReference type="PANTHER" id="PTHR19229:SF250">
    <property type="entry name" value="ABC TRANSPORTER DOMAIN-CONTAINING PROTEIN-RELATED"/>
    <property type="match status" value="1"/>
</dbReference>
<gene>
    <name evidence="2" type="ORF">TL16_g04518</name>
</gene>
<proteinExistence type="predicted"/>
<dbReference type="Proteomes" id="UP001162640">
    <property type="component" value="Unassembled WGS sequence"/>
</dbReference>
<dbReference type="GO" id="GO:0005524">
    <property type="term" value="F:ATP binding"/>
    <property type="evidence" value="ECO:0007669"/>
    <property type="project" value="InterPro"/>
</dbReference>
<dbReference type="AlphaFoldDB" id="A0A9W7A6T5"/>
<protein>
    <recommendedName>
        <fullName evidence="1">ABC transporter domain-containing protein</fullName>
    </recommendedName>
</protein>
<dbReference type="GO" id="GO:0005319">
    <property type="term" value="F:lipid transporter activity"/>
    <property type="evidence" value="ECO:0007669"/>
    <property type="project" value="TreeGrafter"/>
</dbReference>
<evidence type="ECO:0000259" key="1">
    <source>
        <dbReference type="Pfam" id="PF00005"/>
    </source>
</evidence>
<accession>A0A9W7A6T5</accession>
<feature type="domain" description="ABC transporter" evidence="1">
    <location>
        <begin position="65"/>
        <end position="117"/>
    </location>
</feature>
<evidence type="ECO:0000313" key="2">
    <source>
        <dbReference type="EMBL" id="GMH66822.1"/>
    </source>
</evidence>
<evidence type="ECO:0000313" key="3">
    <source>
        <dbReference type="Proteomes" id="UP001162640"/>
    </source>
</evidence>
<dbReference type="InterPro" id="IPR027417">
    <property type="entry name" value="P-loop_NTPase"/>
</dbReference>
<organism evidence="2 3">
    <name type="scientific">Triparma laevis f. inornata</name>
    <dbReference type="NCBI Taxonomy" id="1714386"/>
    <lineage>
        <taxon>Eukaryota</taxon>
        <taxon>Sar</taxon>
        <taxon>Stramenopiles</taxon>
        <taxon>Ochrophyta</taxon>
        <taxon>Bolidophyceae</taxon>
        <taxon>Parmales</taxon>
        <taxon>Triparmaceae</taxon>
        <taxon>Triparma</taxon>
    </lineage>
</organism>
<sequence length="133" mass="14308">MLAAGVPLPFYFPCTKRFWCGSTKRDEDAPDADITYLHEPPGPNAVKSVEIVELTKEYGVKTAVDGLSLNFYKNQITSLLGHNGAGKTSLLSMLTGLTSVTSGEAFISGTSVKTGMKQVSYCEERSGETDTSF</sequence>
<dbReference type="InterPro" id="IPR003439">
    <property type="entry name" value="ABC_transporter-like_ATP-bd"/>
</dbReference>
<comment type="caution">
    <text evidence="2">The sequence shown here is derived from an EMBL/GenBank/DDBJ whole genome shotgun (WGS) entry which is preliminary data.</text>
</comment>